<dbReference type="PANTHER" id="PTHR35604">
    <property type="entry name" value="TRANSPOSASE INSH FOR INSERTION SEQUENCE ELEMENT IS5A-RELATED"/>
    <property type="match status" value="1"/>
</dbReference>
<dbReference type="Proteomes" id="UP000778970">
    <property type="component" value="Unassembled WGS sequence"/>
</dbReference>
<gene>
    <name evidence="2" type="ORF">CKO21_05330</name>
</gene>
<evidence type="ECO:0000313" key="3">
    <source>
        <dbReference type="Proteomes" id="UP000778970"/>
    </source>
</evidence>
<feature type="domain" description="Transposase InsH N-terminal" evidence="1">
    <location>
        <begin position="14"/>
        <end position="112"/>
    </location>
</feature>
<comment type="caution">
    <text evidence="2">The sequence shown here is derived from an EMBL/GenBank/DDBJ whole genome shotgun (WGS) entry which is preliminary data.</text>
</comment>
<evidence type="ECO:0000313" key="2">
    <source>
        <dbReference type="EMBL" id="MBK1696661.1"/>
    </source>
</evidence>
<reference evidence="2" key="1">
    <citation type="submission" date="2017-08" db="EMBL/GenBank/DDBJ databases">
        <authorList>
            <person name="Imhoff J.F."/>
            <person name="Rahn T."/>
            <person name="Kuenzel S."/>
            <person name="Neulinger S.C."/>
        </authorList>
    </citation>
    <scope>NUCLEOTIDE SEQUENCE</scope>
    <source>
        <strain evidence="2">DSM 9154</strain>
    </source>
</reference>
<organism evidence="2 3">
    <name type="scientific">Rhodovibrio salinarum</name>
    <dbReference type="NCBI Taxonomy" id="1087"/>
    <lineage>
        <taxon>Bacteria</taxon>
        <taxon>Pseudomonadati</taxon>
        <taxon>Pseudomonadota</taxon>
        <taxon>Alphaproteobacteria</taxon>
        <taxon>Rhodospirillales</taxon>
        <taxon>Rhodovibrionaceae</taxon>
        <taxon>Rhodovibrio</taxon>
    </lineage>
</organism>
<accession>A0A934QGN5</accession>
<dbReference type="Pfam" id="PF05598">
    <property type="entry name" value="DUF772"/>
    <property type="match status" value="1"/>
</dbReference>
<sequence length="218" mass="24211">MAGQPGFWDVEDRLRQLSARGDPLEKLSATVDFELFRPDLKAAVGPRDVSKGGRPPFDIVLKFRMLVLQALHGLSLDQTEYLVRDRLSWMRFCRLGPGDVVPDANTLWDFRELLIAAGALDALFARLDKAITEAGYLPMSGQIIDATLVAAPRQRNTDGEKAAIKAGKRAREIWPEKPAKARQKDVDARWTVKVSKAKPAEDGTPRIDIAIPTFGYKS</sequence>
<dbReference type="AlphaFoldDB" id="A0A934QGN5"/>
<feature type="non-terminal residue" evidence="2">
    <location>
        <position position="218"/>
    </location>
</feature>
<dbReference type="RefSeq" id="WP_200371984.1">
    <property type="nucleotide sequence ID" value="NZ_NRRE01000019.1"/>
</dbReference>
<name>A0A934QGN5_9PROT</name>
<proteinExistence type="predicted"/>
<dbReference type="EMBL" id="NRRE01000019">
    <property type="protein sequence ID" value="MBK1696661.1"/>
    <property type="molecule type" value="Genomic_DNA"/>
</dbReference>
<reference evidence="2" key="2">
    <citation type="journal article" date="2020" name="Microorganisms">
        <title>Osmotic Adaptation and Compatible Solute Biosynthesis of Phototrophic Bacteria as Revealed from Genome Analyses.</title>
        <authorList>
            <person name="Imhoff J.F."/>
            <person name="Rahn T."/>
            <person name="Kunzel S."/>
            <person name="Keller A."/>
            <person name="Neulinger S.C."/>
        </authorList>
    </citation>
    <scope>NUCLEOTIDE SEQUENCE</scope>
    <source>
        <strain evidence="2">DSM 9154</strain>
    </source>
</reference>
<evidence type="ECO:0000259" key="1">
    <source>
        <dbReference type="Pfam" id="PF05598"/>
    </source>
</evidence>
<dbReference type="InterPro" id="IPR008490">
    <property type="entry name" value="Transposase_InsH_N"/>
</dbReference>
<dbReference type="PANTHER" id="PTHR35604:SF2">
    <property type="entry name" value="TRANSPOSASE INSH FOR INSERTION SEQUENCE ELEMENT IS5A-RELATED"/>
    <property type="match status" value="1"/>
</dbReference>
<keyword evidence="3" id="KW-1185">Reference proteome</keyword>
<protein>
    <submittedName>
        <fullName evidence="2">IS5/IS1182 family transposase</fullName>
    </submittedName>
</protein>